<dbReference type="InterPro" id="IPR012094">
    <property type="entry name" value="tRNA_Ile_lys_synt"/>
</dbReference>
<dbReference type="InterPro" id="IPR014729">
    <property type="entry name" value="Rossmann-like_a/b/a_fold"/>
</dbReference>
<gene>
    <name evidence="8 10" type="primary">tilS</name>
    <name evidence="10" type="ORF">NITFAB_1917</name>
</gene>
<proteinExistence type="inferred from homology"/>
<dbReference type="InterPro" id="IPR012796">
    <property type="entry name" value="Lysidine-tRNA-synth_C"/>
</dbReference>
<comment type="subcellular location">
    <subcellularLocation>
        <location evidence="1 8">Cytoplasm</location>
    </subcellularLocation>
</comment>
<dbReference type="PANTHER" id="PTHR43033:SF1">
    <property type="entry name" value="TRNA(ILE)-LYSIDINE SYNTHASE-RELATED"/>
    <property type="match status" value="1"/>
</dbReference>
<evidence type="ECO:0000256" key="4">
    <source>
        <dbReference type="ARBA" id="ARBA00022694"/>
    </source>
</evidence>
<feature type="domain" description="Lysidine-tRNA(Ile) synthetase C-terminal" evidence="9">
    <location>
        <begin position="370"/>
        <end position="443"/>
    </location>
</feature>
<dbReference type="Pfam" id="PF09179">
    <property type="entry name" value="TilS"/>
    <property type="match status" value="1"/>
</dbReference>
<organism evidence="10">
    <name type="scientific">Candidatus Nitrotoga fabula</name>
    <dbReference type="NCBI Taxonomy" id="2182327"/>
    <lineage>
        <taxon>Bacteria</taxon>
        <taxon>Pseudomonadati</taxon>
        <taxon>Pseudomonadota</taxon>
        <taxon>Betaproteobacteria</taxon>
        <taxon>Nitrosomonadales</taxon>
        <taxon>Gallionellaceae</taxon>
        <taxon>Candidatus Nitrotoga</taxon>
    </lineage>
</organism>
<keyword evidence="3 8" id="KW-0436">Ligase</keyword>
<keyword evidence="2 8" id="KW-0963">Cytoplasm</keyword>
<evidence type="ECO:0000259" key="9">
    <source>
        <dbReference type="SMART" id="SM00977"/>
    </source>
</evidence>
<dbReference type="NCBIfam" id="TIGR02433">
    <property type="entry name" value="lysidine_TilS_C"/>
    <property type="match status" value="1"/>
</dbReference>
<dbReference type="EC" id="6.3.4.19" evidence="8"/>
<evidence type="ECO:0000256" key="8">
    <source>
        <dbReference type="HAMAP-Rule" id="MF_01161"/>
    </source>
</evidence>
<evidence type="ECO:0000256" key="3">
    <source>
        <dbReference type="ARBA" id="ARBA00022598"/>
    </source>
</evidence>
<dbReference type="AlphaFoldDB" id="A0A2X0QXM5"/>
<evidence type="ECO:0000256" key="2">
    <source>
        <dbReference type="ARBA" id="ARBA00022490"/>
    </source>
</evidence>
<dbReference type="Pfam" id="PF11734">
    <property type="entry name" value="TilS_C"/>
    <property type="match status" value="1"/>
</dbReference>
<dbReference type="SMART" id="SM00977">
    <property type="entry name" value="TilS_C"/>
    <property type="match status" value="1"/>
</dbReference>
<dbReference type="HAMAP" id="MF_01161">
    <property type="entry name" value="tRNA_Ile_lys_synt"/>
    <property type="match status" value="1"/>
</dbReference>
<dbReference type="InterPro" id="IPR012795">
    <property type="entry name" value="tRNA_Ile_lys_synt_N"/>
</dbReference>
<evidence type="ECO:0000256" key="6">
    <source>
        <dbReference type="ARBA" id="ARBA00022840"/>
    </source>
</evidence>
<dbReference type="Gene3D" id="1.20.59.20">
    <property type="match status" value="1"/>
</dbReference>
<dbReference type="GO" id="GO:0005737">
    <property type="term" value="C:cytoplasm"/>
    <property type="evidence" value="ECO:0007669"/>
    <property type="project" value="UniProtKB-SubCell"/>
</dbReference>
<accession>A0A2X0QXM5</accession>
<comment type="function">
    <text evidence="8">Ligates lysine onto the cytidine present at position 34 of the AUA codon-specific tRNA(Ile) that contains the anticodon CAU, in an ATP-dependent manner. Cytidine is converted to lysidine, thus changing the amino acid specificity of the tRNA from methionine to isoleucine.</text>
</comment>
<reference evidence="10" key="1">
    <citation type="submission" date="2018-05" db="EMBL/GenBank/DDBJ databases">
        <authorList>
            <person name="Lanie J.A."/>
            <person name="Ng W.-L."/>
            <person name="Kazmierczak K.M."/>
            <person name="Andrzejewski T.M."/>
            <person name="Davidsen T.M."/>
            <person name="Wayne K.J."/>
            <person name="Tettelin H."/>
            <person name="Glass J.I."/>
            <person name="Rusch D."/>
            <person name="Podicherti R."/>
            <person name="Tsui H.-C.T."/>
            <person name="Winkler M.E."/>
        </authorList>
    </citation>
    <scope>NUCLEOTIDE SEQUENCE</scope>
    <source>
        <strain evidence="10">KNB</strain>
    </source>
</reference>
<feature type="binding site" evidence="8">
    <location>
        <begin position="34"/>
        <end position="39"/>
    </location>
    <ligand>
        <name>ATP</name>
        <dbReference type="ChEBI" id="CHEBI:30616"/>
    </ligand>
</feature>
<dbReference type="SUPFAM" id="SSF56037">
    <property type="entry name" value="PheT/TilS domain"/>
    <property type="match status" value="1"/>
</dbReference>
<dbReference type="GO" id="GO:0032267">
    <property type="term" value="F:tRNA(Ile)-lysidine synthase activity"/>
    <property type="evidence" value="ECO:0007669"/>
    <property type="project" value="UniProtKB-EC"/>
</dbReference>
<dbReference type="Pfam" id="PF01171">
    <property type="entry name" value="ATP_bind_3"/>
    <property type="match status" value="1"/>
</dbReference>
<dbReference type="InterPro" id="IPR015262">
    <property type="entry name" value="tRNA_Ile_lys_synt_subst-bd"/>
</dbReference>
<dbReference type="GO" id="GO:0006400">
    <property type="term" value="P:tRNA modification"/>
    <property type="evidence" value="ECO:0007669"/>
    <property type="project" value="UniProtKB-UniRule"/>
</dbReference>
<dbReference type="CDD" id="cd01992">
    <property type="entry name" value="TilS_N"/>
    <property type="match status" value="1"/>
</dbReference>
<dbReference type="SUPFAM" id="SSF52402">
    <property type="entry name" value="Adenine nucleotide alpha hydrolases-like"/>
    <property type="match status" value="1"/>
</dbReference>
<comment type="similarity">
    <text evidence="8">Belongs to the tRNA(Ile)-lysidine synthase family.</text>
</comment>
<comment type="domain">
    <text evidence="8">The N-terminal region contains the highly conserved SGGXDS motif, predicted to be a P-loop motif involved in ATP binding.</text>
</comment>
<sequence length="448" mass="50104">MANSGKPSFDLTGHVAEVLSPLIPRGSSILLGLSGGLDSVVLLHLLYQLSMRFTWRLGAMHVHHGISRQADDWAAFCGDLCALYGVPLQIQRVDIKPLRSLGIEAAARKLRHDALSRQQVDYLALAHHQDDQAETLLLQLLRGSGVRGASAMPPVRHRAGVPVLLRPLLDVPRSRLLDYACQHALQWVEDESNADETYPRNFLRHRILPLLEQRFPACRKTLARSARLFAEAAGLLDELARQDARGAVTDHRLDVSQLRALETARGKNLLRYFLAVQGAPIPDSTRLQEMHRQLCNARDDAQLCIDWQGWQMRRYRNHAYTMPALPPVADFCLVWRGEPEISLPAPHGTLFFMPVTGQGIRLDKFHPGEIRIRPRQGGERIRVGAASHQHSLKNLLQQHEILPWQRDALPLLFCGDVLVCIPGIAIASTYHAQPGEAGMEVLWHATPS</sequence>
<name>A0A2X0QXM5_9PROT</name>
<comment type="catalytic activity">
    <reaction evidence="7 8">
        <text>cytidine(34) in tRNA(Ile2) + L-lysine + ATP = lysidine(34) in tRNA(Ile2) + AMP + diphosphate + H(+)</text>
        <dbReference type="Rhea" id="RHEA:43744"/>
        <dbReference type="Rhea" id="RHEA-COMP:10625"/>
        <dbReference type="Rhea" id="RHEA-COMP:10670"/>
        <dbReference type="ChEBI" id="CHEBI:15378"/>
        <dbReference type="ChEBI" id="CHEBI:30616"/>
        <dbReference type="ChEBI" id="CHEBI:32551"/>
        <dbReference type="ChEBI" id="CHEBI:33019"/>
        <dbReference type="ChEBI" id="CHEBI:82748"/>
        <dbReference type="ChEBI" id="CHEBI:83665"/>
        <dbReference type="ChEBI" id="CHEBI:456215"/>
        <dbReference type="EC" id="6.3.4.19"/>
    </reaction>
</comment>
<protein>
    <recommendedName>
        <fullName evidence="8">tRNA(Ile)-lysidine synthase</fullName>
        <ecNumber evidence="8">6.3.4.19</ecNumber>
    </recommendedName>
    <alternativeName>
        <fullName evidence="8">tRNA(Ile)-2-lysyl-cytidine synthase</fullName>
    </alternativeName>
    <alternativeName>
        <fullName evidence="8">tRNA(Ile)-lysidine synthetase</fullName>
    </alternativeName>
</protein>
<evidence type="ECO:0000256" key="7">
    <source>
        <dbReference type="ARBA" id="ARBA00048539"/>
    </source>
</evidence>
<evidence type="ECO:0000313" key="10">
    <source>
        <dbReference type="EMBL" id="SPS06327.1"/>
    </source>
</evidence>
<dbReference type="SUPFAM" id="SSF82829">
    <property type="entry name" value="MesJ substrate recognition domain-like"/>
    <property type="match status" value="1"/>
</dbReference>
<dbReference type="InterPro" id="IPR011063">
    <property type="entry name" value="TilS/TtcA_N"/>
</dbReference>
<dbReference type="PANTHER" id="PTHR43033">
    <property type="entry name" value="TRNA(ILE)-LYSIDINE SYNTHASE-RELATED"/>
    <property type="match status" value="1"/>
</dbReference>
<dbReference type="Gene3D" id="3.40.50.620">
    <property type="entry name" value="HUPs"/>
    <property type="match status" value="1"/>
</dbReference>
<evidence type="ECO:0000256" key="1">
    <source>
        <dbReference type="ARBA" id="ARBA00004496"/>
    </source>
</evidence>
<evidence type="ECO:0000256" key="5">
    <source>
        <dbReference type="ARBA" id="ARBA00022741"/>
    </source>
</evidence>
<keyword evidence="5 8" id="KW-0547">Nucleotide-binding</keyword>
<dbReference type="NCBIfam" id="TIGR02432">
    <property type="entry name" value="lysidine_TilS_N"/>
    <property type="match status" value="1"/>
</dbReference>
<dbReference type="EMBL" id="LS423452">
    <property type="protein sequence ID" value="SPS06327.1"/>
    <property type="molecule type" value="Genomic_DNA"/>
</dbReference>
<keyword evidence="4 8" id="KW-0819">tRNA processing</keyword>
<keyword evidence="6 8" id="KW-0067">ATP-binding</keyword>
<dbReference type="GO" id="GO:0005524">
    <property type="term" value="F:ATP binding"/>
    <property type="evidence" value="ECO:0007669"/>
    <property type="project" value="UniProtKB-UniRule"/>
</dbReference>